<evidence type="ECO:0000313" key="3">
    <source>
        <dbReference type="Proteomes" id="UP001272242"/>
    </source>
</evidence>
<comment type="caution">
    <text evidence="2">The sequence shown here is derived from an EMBL/GenBank/DDBJ whole genome shotgun (WGS) entry which is preliminary data.</text>
</comment>
<dbReference type="RefSeq" id="WP_320689742.1">
    <property type="nucleotide sequence ID" value="NZ_JAXBLV010000244.1"/>
</dbReference>
<keyword evidence="3" id="KW-1185">Reference proteome</keyword>
<proteinExistence type="predicted"/>
<accession>A0ABU5FA19</accession>
<feature type="region of interest" description="Disordered" evidence="1">
    <location>
        <begin position="67"/>
        <end position="86"/>
    </location>
</feature>
<reference evidence="3" key="1">
    <citation type="journal article" date="2023" name="Mar. Drugs">
        <title>Gemmata algarum, a Novel Planctomycete Isolated from an Algal Mat, Displays Antimicrobial Activity.</title>
        <authorList>
            <person name="Kumar G."/>
            <person name="Kallscheuer N."/>
            <person name="Kashif M."/>
            <person name="Ahamad S."/>
            <person name="Jagadeeshwari U."/>
            <person name="Pannikurungottu S."/>
            <person name="Haufschild T."/>
            <person name="Kabuu M."/>
            <person name="Sasikala C."/>
            <person name="Jogler C."/>
            <person name="Ramana C."/>
        </authorList>
    </citation>
    <scope>NUCLEOTIDE SEQUENCE [LARGE SCALE GENOMIC DNA]</scope>
    <source>
        <strain evidence="3">JC673</strain>
    </source>
</reference>
<sequence>MDTDRRDSLRRTVLESLGPEEYDRLVVSVPHARRAGRLRYWQEQSLARVPGGPVRLEDFVAAFEGAPLQQPPAPAPAQAEGETNQADWKKNAPVWVQEDRQLNEAEWLAAPHLIWMVAYLLDEQRDRPGEDRRHILFGCACCRDVWDLIQWDAARRLVELAEDYADGRISEAEFKAGAAPALFADLEPHYRGLGDPQQLSARALHAIGAARGLASDDYRRSHGAYGVAQETSTDARYEFIPTPQRPMSPKAGFVPPDHEQIQQKVPLLFDIFGNPFRPVAFDPAWRTENALALARQMYASREFSAMPVLADALQDAGCDSADILDHCRGPGPHVRGCWVVDLVLGKK</sequence>
<protein>
    <recommendedName>
        <fullName evidence="4">SMI1/KNR4 family protein</fullName>
    </recommendedName>
</protein>
<evidence type="ECO:0008006" key="4">
    <source>
        <dbReference type="Google" id="ProtNLM"/>
    </source>
</evidence>
<evidence type="ECO:0000256" key="1">
    <source>
        <dbReference type="SAM" id="MobiDB-lite"/>
    </source>
</evidence>
<name>A0ABU5FA19_9BACT</name>
<dbReference type="EMBL" id="JAXBLV010000244">
    <property type="protein sequence ID" value="MDY3563565.1"/>
    <property type="molecule type" value="Genomic_DNA"/>
</dbReference>
<evidence type="ECO:0000313" key="2">
    <source>
        <dbReference type="EMBL" id="MDY3563565.1"/>
    </source>
</evidence>
<organism evidence="2 3">
    <name type="scientific">Gemmata algarum</name>
    <dbReference type="NCBI Taxonomy" id="2975278"/>
    <lineage>
        <taxon>Bacteria</taxon>
        <taxon>Pseudomonadati</taxon>
        <taxon>Planctomycetota</taxon>
        <taxon>Planctomycetia</taxon>
        <taxon>Gemmatales</taxon>
        <taxon>Gemmataceae</taxon>
        <taxon>Gemmata</taxon>
    </lineage>
</organism>
<gene>
    <name evidence="2" type="ORF">R5W23_005179</name>
</gene>
<dbReference type="Proteomes" id="UP001272242">
    <property type="component" value="Unassembled WGS sequence"/>
</dbReference>